<reference evidence="2 3" key="1">
    <citation type="submission" date="2018-12" db="EMBL/GenBank/DDBJ databases">
        <authorList>
            <consortium name="Pathogen Informatics"/>
        </authorList>
    </citation>
    <scope>NUCLEOTIDE SEQUENCE [LARGE SCALE GENOMIC DNA]</scope>
    <source>
        <strain evidence="2 3">NCTC11951</strain>
    </source>
</reference>
<sequence length="55" mass="6007">MDMLNKVDEKSSGDALNSSSSFQSNAQNSNSNLSNYAQMSKFTPIVLDKMKVSCL</sequence>
<evidence type="ECO:0000313" key="2">
    <source>
        <dbReference type="EMBL" id="VEG60882.1"/>
    </source>
</evidence>
<feature type="compositionally biased region" description="Low complexity" evidence="1">
    <location>
        <begin position="15"/>
        <end position="33"/>
    </location>
</feature>
<protein>
    <submittedName>
        <fullName evidence="2">Uncharacterized protein</fullName>
    </submittedName>
</protein>
<proteinExistence type="predicted"/>
<feature type="compositionally biased region" description="Basic and acidic residues" evidence="1">
    <location>
        <begin position="1"/>
        <end position="12"/>
    </location>
</feature>
<evidence type="ECO:0000313" key="3">
    <source>
        <dbReference type="Proteomes" id="UP000275504"/>
    </source>
</evidence>
<feature type="region of interest" description="Disordered" evidence="1">
    <location>
        <begin position="1"/>
        <end position="33"/>
    </location>
</feature>
<organism evidence="2 3">
    <name type="scientific">Campylobacter jejuni subsp. doylei</name>
    <dbReference type="NCBI Taxonomy" id="32021"/>
    <lineage>
        <taxon>Bacteria</taxon>
        <taxon>Pseudomonadati</taxon>
        <taxon>Campylobacterota</taxon>
        <taxon>Epsilonproteobacteria</taxon>
        <taxon>Campylobacterales</taxon>
        <taxon>Campylobacteraceae</taxon>
        <taxon>Campylobacter</taxon>
    </lineage>
</organism>
<name>A0A381D313_CAMJU</name>
<accession>A0A381D313</accession>
<evidence type="ECO:0000256" key="1">
    <source>
        <dbReference type="SAM" id="MobiDB-lite"/>
    </source>
</evidence>
<dbReference type="Proteomes" id="UP000275504">
    <property type="component" value="Chromosome"/>
</dbReference>
<dbReference type="EMBL" id="LR134359">
    <property type="protein sequence ID" value="VEG60882.1"/>
    <property type="molecule type" value="Genomic_DNA"/>
</dbReference>
<gene>
    <name evidence="2" type="ORF">NCTC11951_00493</name>
</gene>
<dbReference type="AlphaFoldDB" id="A0A381D313"/>